<gene>
    <name evidence="2" type="ORF">ABID39_000459</name>
</gene>
<dbReference type="Pfam" id="PF13175">
    <property type="entry name" value="AAA_15"/>
    <property type="match status" value="1"/>
</dbReference>
<dbReference type="PANTHER" id="PTHR43581">
    <property type="entry name" value="ATP/GTP PHOSPHATASE"/>
    <property type="match status" value="1"/>
</dbReference>
<dbReference type="SUPFAM" id="SSF52540">
    <property type="entry name" value="P-loop containing nucleoside triphosphate hydrolases"/>
    <property type="match status" value="1"/>
</dbReference>
<sequence>MIFTSFELENFKGIGEPVKIDLSGGDRSFPFILVGNNESGKTTTLQGIHLLSQLCLGKQLTGEDFASIRPKTAFFDEDIVLSTTILLDETEIEKLAKIKTLKKIKDDLSENNQTLHLSFVYSFDNSICTEKYIKINGKNYGDEIATAFLNYLKNHIPEIVYYDDFMFDVPDKIRFLKGAAHASNEELKEDSFLSDKKNLLWHDIFNDLLIGSRKKRAGKEPKSDINFQRDIVDCSDEDAVDQRLSSINDYLNTVITKDWEDITGGKTVFDRFSVEKVTESNPNFADFCLKVKAKDRTFSLHERSKGCRWFFCFKVLTDIRTNRSKNGIIFLLDEPASNLHIHPQEKILQSLQKLSSFDKNSVIYSTHSPYLIEETHVDNLFIVRNEASDCDDPKILCRKISQLDKGSDELVRSVEPILQKVVMNQIKQLGENWQERILKICNTTKETGIIAESVQKIINLVQTIF</sequence>
<dbReference type="EMBL" id="JBEPLT010000002">
    <property type="protein sequence ID" value="MET3559782.1"/>
    <property type="molecule type" value="Genomic_DNA"/>
</dbReference>
<organism evidence="2 3">
    <name type="scientific">Bartonella japonica</name>
    <dbReference type="NCBI Taxonomy" id="357761"/>
    <lineage>
        <taxon>Bacteria</taxon>
        <taxon>Pseudomonadati</taxon>
        <taxon>Pseudomonadota</taxon>
        <taxon>Alphaproteobacteria</taxon>
        <taxon>Hyphomicrobiales</taxon>
        <taxon>Bartonellaceae</taxon>
        <taxon>Bartonella</taxon>
    </lineage>
</organism>
<dbReference type="RefSeq" id="WP_354185613.1">
    <property type="nucleotide sequence ID" value="NZ_JBEPLT010000002.1"/>
</dbReference>
<dbReference type="InterPro" id="IPR027417">
    <property type="entry name" value="P-loop_NTPase"/>
</dbReference>
<dbReference type="InterPro" id="IPR041685">
    <property type="entry name" value="AAA_GajA/Old/RecF-like"/>
</dbReference>
<name>A0ABV2FMP2_9HYPH</name>
<dbReference type="CDD" id="cd00267">
    <property type="entry name" value="ABC_ATPase"/>
    <property type="match status" value="1"/>
</dbReference>
<evidence type="ECO:0000313" key="2">
    <source>
        <dbReference type="EMBL" id="MET3559782.1"/>
    </source>
</evidence>
<protein>
    <submittedName>
        <fullName evidence="2">ABC-type multidrug transport system ATPase subunit</fullName>
    </submittedName>
</protein>
<dbReference type="InterPro" id="IPR051396">
    <property type="entry name" value="Bact_Antivir_Def_Nuclease"/>
</dbReference>
<dbReference type="PANTHER" id="PTHR43581:SF2">
    <property type="entry name" value="EXCINUCLEASE ATPASE SUBUNIT"/>
    <property type="match status" value="1"/>
</dbReference>
<feature type="domain" description="Endonuclease GajA/Old nuclease/RecF-like AAA" evidence="1">
    <location>
        <begin position="1"/>
        <end position="372"/>
    </location>
</feature>
<proteinExistence type="predicted"/>
<comment type="caution">
    <text evidence="2">The sequence shown here is derived from an EMBL/GenBank/DDBJ whole genome shotgun (WGS) entry which is preliminary data.</text>
</comment>
<dbReference type="Gene3D" id="3.40.50.300">
    <property type="entry name" value="P-loop containing nucleotide triphosphate hydrolases"/>
    <property type="match status" value="1"/>
</dbReference>
<accession>A0ABV2FMP2</accession>
<dbReference type="Proteomes" id="UP001549112">
    <property type="component" value="Unassembled WGS sequence"/>
</dbReference>
<reference evidence="2 3" key="1">
    <citation type="submission" date="2024-06" db="EMBL/GenBank/DDBJ databases">
        <title>Genomic Encyclopedia of Type Strains, Phase IV (KMG-IV): sequencing the most valuable type-strain genomes for metagenomic binning, comparative biology and taxonomic classification.</title>
        <authorList>
            <person name="Goeker M."/>
        </authorList>
    </citation>
    <scope>NUCLEOTIDE SEQUENCE [LARGE SCALE GENOMIC DNA]</scope>
    <source>
        <strain evidence="2 3">DSM 23650</strain>
    </source>
</reference>
<keyword evidence="3" id="KW-1185">Reference proteome</keyword>
<evidence type="ECO:0000259" key="1">
    <source>
        <dbReference type="Pfam" id="PF13175"/>
    </source>
</evidence>
<evidence type="ECO:0000313" key="3">
    <source>
        <dbReference type="Proteomes" id="UP001549112"/>
    </source>
</evidence>